<evidence type="ECO:0000256" key="1">
    <source>
        <dbReference type="SAM" id="MobiDB-lite"/>
    </source>
</evidence>
<feature type="compositionally biased region" description="Basic and acidic residues" evidence="1">
    <location>
        <begin position="717"/>
        <end position="730"/>
    </location>
</feature>
<feature type="region of interest" description="Disordered" evidence="1">
    <location>
        <begin position="497"/>
        <end position="570"/>
    </location>
</feature>
<feature type="compositionally biased region" description="Low complexity" evidence="1">
    <location>
        <begin position="519"/>
        <end position="542"/>
    </location>
</feature>
<protein>
    <submittedName>
        <fullName evidence="2">Uncharacterized protein</fullName>
    </submittedName>
</protein>
<keyword evidence="3" id="KW-1185">Reference proteome</keyword>
<feature type="compositionally biased region" description="Basic and acidic residues" evidence="1">
    <location>
        <begin position="497"/>
        <end position="506"/>
    </location>
</feature>
<proteinExistence type="predicted"/>
<evidence type="ECO:0000313" key="3">
    <source>
        <dbReference type="Proteomes" id="UP001497453"/>
    </source>
</evidence>
<reference evidence="3" key="1">
    <citation type="submission" date="2024-04" db="EMBL/GenBank/DDBJ databases">
        <authorList>
            <person name="Shaw F."/>
            <person name="Minotto A."/>
        </authorList>
    </citation>
    <scope>NUCLEOTIDE SEQUENCE [LARGE SCALE GENOMIC DNA]</scope>
</reference>
<gene>
    <name evidence="2" type="ORF">GFSPODELE1_LOCUS8574</name>
</gene>
<organism evidence="2 3">
    <name type="scientific">Somion occarium</name>
    <dbReference type="NCBI Taxonomy" id="3059160"/>
    <lineage>
        <taxon>Eukaryota</taxon>
        <taxon>Fungi</taxon>
        <taxon>Dikarya</taxon>
        <taxon>Basidiomycota</taxon>
        <taxon>Agaricomycotina</taxon>
        <taxon>Agaricomycetes</taxon>
        <taxon>Polyporales</taxon>
        <taxon>Cerrenaceae</taxon>
        <taxon>Somion</taxon>
    </lineage>
</organism>
<feature type="compositionally biased region" description="Low complexity" evidence="1">
    <location>
        <begin position="650"/>
        <end position="661"/>
    </location>
</feature>
<feature type="compositionally biased region" description="Basic and acidic residues" evidence="1">
    <location>
        <begin position="850"/>
        <end position="875"/>
    </location>
</feature>
<sequence>MSSMEISSTTSSIGYKGKVLRSWSQLPAEVIRLIATHYLLDFRTFAYVPTTWEAREMWPRRIVYTVMRDAPEVEKLMSICPSWGSALESHAFWQHACAAIDPNDMFAQHRFIQTTAPTTAGSNATASVMRISHHKHFRNLYRYTCIVCRINYPFHNTGLAAAKRLAHTAWLGTIPVCREHRKASFCGLCLREAPALELESEYSYVCCVENDDDETWPGIDATCRSCRTETLWRVAGREPGDREALGGPSFESPDWETRQAVESFIEMGEGTIGDILNTAREKFWMRGNTKLADMLMQALAANRYASRAEAGETGYGSDDDMSDEEDDIELLSLTEDSGGVKDLAMMDWARSRILDGYWINPADHYYNYILPGKAWVPTEHPCPWNKGATFCGALEDGETELVGEELPHPRPKTISAPQPPTFSLSENAYRAYARAMRDVLLPAMNNLVRKIVIESTADGVDPAMRAGRMTLEEVVSELRDEAMWFNGIDWLERRANRAREEHETIRAARRRPSEEDDCSSSSRSDGSHTTSPVLSTTTLQTTPSPPPSADSSSKEEEGGIASPGTASAPAIPIPVAPVLKSPQLIHPIPYIPITISHLPQYSYESVWMVWREAMSPLFQCRCSICERTMLKLNIANGNIVPSQATNDVSKPAPTAPAAPQEPTQPPQKPVEVQLDEAETHLMKDSFENPDDCGDDLNLTLPQTQYRVPYRAQTPARELSKAAEARRDGIGGKRLRPALAEEEEEDDDSIIDFISESEDELQTSPTESKDFPVTPRKRPSRELDTDAYAEADCESNNRTEREGSPPKRARVDGTYSPARAPTPTRLRKRSSEELEDSDDDGRMASPMGNGDAKRQRSSTERLDGIRALKAEARVRS</sequence>
<feature type="compositionally biased region" description="Acidic residues" evidence="1">
    <location>
        <begin position="739"/>
        <end position="760"/>
    </location>
</feature>
<feature type="region of interest" description="Disordered" evidence="1">
    <location>
        <begin position="684"/>
        <end position="875"/>
    </location>
</feature>
<evidence type="ECO:0000313" key="2">
    <source>
        <dbReference type="EMBL" id="CAL1711934.1"/>
    </source>
</evidence>
<feature type="compositionally biased region" description="Basic and acidic residues" evidence="1">
    <location>
        <begin position="794"/>
        <end position="810"/>
    </location>
</feature>
<accession>A0ABP1DXG5</accession>
<feature type="region of interest" description="Disordered" evidence="1">
    <location>
        <begin position="643"/>
        <end position="669"/>
    </location>
</feature>
<dbReference type="Proteomes" id="UP001497453">
    <property type="component" value="Chromosome 6"/>
</dbReference>
<name>A0ABP1DXG5_9APHY</name>
<dbReference type="EMBL" id="OZ037949">
    <property type="protein sequence ID" value="CAL1711934.1"/>
    <property type="molecule type" value="Genomic_DNA"/>
</dbReference>